<accession>A0ACC3N7J8</accession>
<name>A0ACC3N7J8_9PEZI</name>
<comment type="caution">
    <text evidence="1">The sequence shown here is derived from an EMBL/GenBank/DDBJ whole genome shotgun (WGS) entry which is preliminary data.</text>
</comment>
<gene>
    <name evidence="1" type="ORF">LTR37_009837</name>
</gene>
<proteinExistence type="predicted"/>
<dbReference type="Proteomes" id="UP001281147">
    <property type="component" value="Unassembled WGS sequence"/>
</dbReference>
<keyword evidence="2" id="KW-1185">Reference proteome</keyword>
<sequence length="262" mass="28730">MSWQGISEEEMMPEWLPDLTSRMPAETAYNIEAFLQQALRESEQSALGGVSQTALSQQDNAASNSSEGLYAGANAGAREERYVHAPRGSAMQFAGPPLVAATSEGLNAGNESGMGADSVEKPGRGLTVQEIEALMEPYVVQRPARRQKRNRPAVAIPYPPISSSKKSSSGARASSQSSQGEADTRPANRRGQKKGYPQAYRWHQNRCNPFDGCKPDCRMLQEYSDHSTRLLKAPLPAKAKVEGLAEEYQNEFWGLCHDLRRT</sequence>
<reference evidence="1" key="1">
    <citation type="submission" date="2023-07" db="EMBL/GenBank/DDBJ databases">
        <title>Black Yeasts Isolated from many extreme environments.</title>
        <authorList>
            <person name="Coleine C."/>
            <person name="Stajich J.E."/>
            <person name="Selbmann L."/>
        </authorList>
    </citation>
    <scope>NUCLEOTIDE SEQUENCE</scope>
    <source>
        <strain evidence="1">CCFEE 5714</strain>
    </source>
</reference>
<dbReference type="EMBL" id="JAUTXU010000078">
    <property type="protein sequence ID" value="KAK3711243.1"/>
    <property type="molecule type" value="Genomic_DNA"/>
</dbReference>
<evidence type="ECO:0000313" key="2">
    <source>
        <dbReference type="Proteomes" id="UP001281147"/>
    </source>
</evidence>
<protein>
    <submittedName>
        <fullName evidence="1">Uncharacterized protein</fullName>
    </submittedName>
</protein>
<organism evidence="1 2">
    <name type="scientific">Vermiconidia calcicola</name>
    <dbReference type="NCBI Taxonomy" id="1690605"/>
    <lineage>
        <taxon>Eukaryota</taxon>
        <taxon>Fungi</taxon>
        <taxon>Dikarya</taxon>
        <taxon>Ascomycota</taxon>
        <taxon>Pezizomycotina</taxon>
        <taxon>Dothideomycetes</taxon>
        <taxon>Dothideomycetidae</taxon>
        <taxon>Mycosphaerellales</taxon>
        <taxon>Extremaceae</taxon>
        <taxon>Vermiconidia</taxon>
    </lineage>
</organism>
<evidence type="ECO:0000313" key="1">
    <source>
        <dbReference type="EMBL" id="KAK3711243.1"/>
    </source>
</evidence>